<dbReference type="EMBL" id="CAQQ02081895">
    <property type="status" value="NOT_ANNOTATED_CDS"/>
    <property type="molecule type" value="Genomic_DNA"/>
</dbReference>
<protein>
    <submittedName>
        <fullName evidence="1">Uncharacterized protein</fullName>
    </submittedName>
</protein>
<dbReference type="EnsemblMetazoa" id="MESCA006643-RA">
    <property type="protein sequence ID" value="MESCA006643-PA"/>
    <property type="gene ID" value="MESCA006643"/>
</dbReference>
<reference evidence="2" key="1">
    <citation type="submission" date="2013-02" db="EMBL/GenBank/DDBJ databases">
        <authorList>
            <person name="Hughes D."/>
        </authorList>
    </citation>
    <scope>NUCLEOTIDE SEQUENCE</scope>
    <source>
        <strain>Durham</strain>
        <strain evidence="2">NC isolate 2 -- Noor lab</strain>
    </source>
</reference>
<reference evidence="1" key="2">
    <citation type="submission" date="2015-06" db="UniProtKB">
        <authorList>
            <consortium name="EnsemblMetazoa"/>
        </authorList>
    </citation>
    <scope>IDENTIFICATION</scope>
</reference>
<sequence>MKPLDPKKYLKDLIEELIELSVKNCLKTTIKVGIFIFDAVASAFIRGVVSHNAYRACPKCSTTGSYHGRMCYPALNEKSRTDTNFRNRTDPEHHNEKFREPNSSALEALDVDIVKSCPNDYMHLILLGVTKKFLKMILKRIKFPKNALLRMKLDKLNISNISNSIALAHFYQPSDFCRQIRDLEYINFFKAIGGKLPLQELANRVTEHAEIVAGNLKKQMESKVHYPTYTKNKLSLTPEIIVSNDHKNCWILTEDKEIRKFEKVVTVNGEDLVAGKAIKNKTDYFEIPIKSSILDIFHSNGELQEASPIKFSKIQCKLFCIPDINNDRVFIPILHTTI</sequence>
<keyword evidence="2" id="KW-1185">Reference proteome</keyword>
<dbReference type="PANTHER" id="PTHR33053:SF24">
    <property type="entry name" value="TRANSPOSASE DOMAIN-CONTAINING PROTEIN"/>
    <property type="match status" value="1"/>
</dbReference>
<dbReference type="Proteomes" id="UP000015102">
    <property type="component" value="Unassembled WGS sequence"/>
</dbReference>
<evidence type="ECO:0000313" key="2">
    <source>
        <dbReference type="Proteomes" id="UP000015102"/>
    </source>
</evidence>
<dbReference type="EMBL" id="CAQQ02081894">
    <property type="status" value="NOT_ANNOTATED_CDS"/>
    <property type="molecule type" value="Genomic_DNA"/>
</dbReference>
<organism evidence="1 2">
    <name type="scientific">Megaselia scalaris</name>
    <name type="common">Humpbacked fly</name>
    <name type="synonym">Phora scalaris</name>
    <dbReference type="NCBI Taxonomy" id="36166"/>
    <lineage>
        <taxon>Eukaryota</taxon>
        <taxon>Metazoa</taxon>
        <taxon>Ecdysozoa</taxon>
        <taxon>Arthropoda</taxon>
        <taxon>Hexapoda</taxon>
        <taxon>Insecta</taxon>
        <taxon>Pterygota</taxon>
        <taxon>Neoptera</taxon>
        <taxon>Endopterygota</taxon>
        <taxon>Diptera</taxon>
        <taxon>Brachycera</taxon>
        <taxon>Muscomorpha</taxon>
        <taxon>Platypezoidea</taxon>
        <taxon>Phoridae</taxon>
        <taxon>Megaseliini</taxon>
        <taxon>Megaselia</taxon>
    </lineage>
</organism>
<name>T1GSI3_MEGSC</name>
<dbReference type="AlphaFoldDB" id="T1GSI3"/>
<dbReference type="HOGENOM" id="CLU_822051_0_0_1"/>
<proteinExistence type="predicted"/>
<dbReference type="STRING" id="36166.T1GSI3"/>
<accession>T1GSI3</accession>
<evidence type="ECO:0000313" key="1">
    <source>
        <dbReference type="EnsemblMetazoa" id="MESCA006643-PA"/>
    </source>
</evidence>
<dbReference type="PANTHER" id="PTHR33053">
    <property type="entry name" value="PROTEIN, PUTATIVE-RELATED"/>
    <property type="match status" value="1"/>
</dbReference>